<name>A0A0E9UHL8_ANGAN</name>
<sequence>MNKMDWECAEKWRPMCWKLICTVA</sequence>
<organism evidence="1">
    <name type="scientific">Anguilla anguilla</name>
    <name type="common">European freshwater eel</name>
    <name type="synonym">Muraena anguilla</name>
    <dbReference type="NCBI Taxonomy" id="7936"/>
    <lineage>
        <taxon>Eukaryota</taxon>
        <taxon>Metazoa</taxon>
        <taxon>Chordata</taxon>
        <taxon>Craniata</taxon>
        <taxon>Vertebrata</taxon>
        <taxon>Euteleostomi</taxon>
        <taxon>Actinopterygii</taxon>
        <taxon>Neopterygii</taxon>
        <taxon>Teleostei</taxon>
        <taxon>Anguilliformes</taxon>
        <taxon>Anguillidae</taxon>
        <taxon>Anguilla</taxon>
    </lineage>
</organism>
<dbReference type="EMBL" id="GBXM01044084">
    <property type="protein sequence ID" value="JAH64493.1"/>
    <property type="molecule type" value="Transcribed_RNA"/>
</dbReference>
<proteinExistence type="predicted"/>
<reference evidence="1" key="2">
    <citation type="journal article" date="2015" name="Fish Shellfish Immunol.">
        <title>Early steps in the European eel (Anguilla anguilla)-Vibrio vulnificus interaction in the gills: Role of the RtxA13 toxin.</title>
        <authorList>
            <person name="Callol A."/>
            <person name="Pajuelo D."/>
            <person name="Ebbesson L."/>
            <person name="Teles M."/>
            <person name="MacKenzie S."/>
            <person name="Amaro C."/>
        </authorList>
    </citation>
    <scope>NUCLEOTIDE SEQUENCE</scope>
</reference>
<dbReference type="AlphaFoldDB" id="A0A0E9UHL8"/>
<evidence type="ECO:0000313" key="1">
    <source>
        <dbReference type="EMBL" id="JAH64493.1"/>
    </source>
</evidence>
<protein>
    <submittedName>
        <fullName evidence="1">Uncharacterized protein</fullName>
    </submittedName>
</protein>
<accession>A0A0E9UHL8</accession>
<reference evidence="1" key="1">
    <citation type="submission" date="2014-11" db="EMBL/GenBank/DDBJ databases">
        <authorList>
            <person name="Amaro Gonzalez C."/>
        </authorList>
    </citation>
    <scope>NUCLEOTIDE SEQUENCE</scope>
</reference>